<keyword evidence="4 8" id="KW-0812">Transmembrane</keyword>
<keyword evidence="7" id="KW-0862">Zinc</keyword>
<feature type="transmembrane region" description="Helical" evidence="8">
    <location>
        <begin position="194"/>
        <end position="212"/>
    </location>
</feature>
<evidence type="ECO:0000256" key="5">
    <source>
        <dbReference type="ARBA" id="ARBA00022989"/>
    </source>
</evidence>
<keyword evidence="3" id="KW-1003">Cell membrane</keyword>
<feature type="transmembrane region" description="Helical" evidence="8">
    <location>
        <begin position="134"/>
        <end position="151"/>
    </location>
</feature>
<dbReference type="InterPro" id="IPR004254">
    <property type="entry name" value="AdipoR/HlyIII-related"/>
</dbReference>
<dbReference type="Proteomes" id="UP000271003">
    <property type="component" value="Chromosome"/>
</dbReference>
<dbReference type="EMBL" id="AP018786">
    <property type="protein sequence ID" value="BBF23404.1"/>
    <property type="molecule type" value="Genomic_DNA"/>
</dbReference>
<protein>
    <submittedName>
        <fullName evidence="9">Hemolysin III</fullName>
    </submittedName>
</protein>
<feature type="transmembrane region" description="Helical" evidence="8">
    <location>
        <begin position="108"/>
        <end position="127"/>
    </location>
</feature>
<evidence type="ECO:0000313" key="9">
    <source>
        <dbReference type="EMBL" id="BBF23404.1"/>
    </source>
</evidence>
<proteinExistence type="inferred from homology"/>
<dbReference type="AlphaFoldDB" id="A0A2Z6IAK0"/>
<dbReference type="Pfam" id="PF03006">
    <property type="entry name" value="HlyIII"/>
    <property type="match status" value="1"/>
</dbReference>
<gene>
    <name evidence="9" type="ORF">SUTMEG_12950</name>
</gene>
<dbReference type="PANTHER" id="PTHR20855:SF3">
    <property type="entry name" value="LD03007P"/>
    <property type="match status" value="1"/>
</dbReference>
<dbReference type="NCBIfam" id="TIGR01065">
    <property type="entry name" value="hlyIII"/>
    <property type="match status" value="1"/>
</dbReference>
<comment type="subcellular location">
    <subcellularLocation>
        <location evidence="1">Cell membrane</location>
        <topology evidence="1">Multi-pass membrane protein</topology>
    </subcellularLocation>
</comment>
<reference evidence="9 10" key="1">
    <citation type="journal article" date="2018" name="Int. J. Syst. Evol. Microbiol.">
        <title>Mesosutterella multiformis gen. nov., sp. nov., a member of the family Sutterellaceae and Sutterella megalosphaeroides sp. nov., isolated from human faeces.</title>
        <authorList>
            <person name="Sakamoto M."/>
            <person name="Ikeyama N."/>
            <person name="Kunihiro T."/>
            <person name="Iino T."/>
            <person name="Yuki M."/>
            <person name="Ohkuma M."/>
        </authorList>
    </citation>
    <scope>NUCLEOTIDE SEQUENCE [LARGE SCALE GENOMIC DNA]</scope>
    <source>
        <strain evidence="9 10">6FBBBH3</strain>
    </source>
</reference>
<feature type="transmembrane region" description="Helical" evidence="8">
    <location>
        <begin position="84"/>
        <end position="102"/>
    </location>
</feature>
<feature type="binding site" evidence="7">
    <location>
        <position position="189"/>
    </location>
    <ligand>
        <name>Zn(2+)</name>
        <dbReference type="ChEBI" id="CHEBI:29105"/>
    </ligand>
</feature>
<comment type="similarity">
    <text evidence="2">Belongs to the UPF0073 (Hly-III) family.</text>
</comment>
<evidence type="ECO:0000256" key="8">
    <source>
        <dbReference type="SAM" id="Phobius"/>
    </source>
</evidence>
<keyword evidence="10" id="KW-1185">Reference proteome</keyword>
<evidence type="ECO:0000313" key="10">
    <source>
        <dbReference type="Proteomes" id="UP000271003"/>
    </source>
</evidence>
<name>A0A2Z6IAK0_9BURK</name>
<evidence type="ECO:0000256" key="1">
    <source>
        <dbReference type="ARBA" id="ARBA00004651"/>
    </source>
</evidence>
<dbReference type="GO" id="GO:0140911">
    <property type="term" value="F:pore-forming activity"/>
    <property type="evidence" value="ECO:0007669"/>
    <property type="project" value="InterPro"/>
</dbReference>
<feature type="transmembrane region" description="Helical" evidence="8">
    <location>
        <begin position="157"/>
        <end position="182"/>
    </location>
</feature>
<dbReference type="KEGG" id="sutt:SUTMEG_12950"/>
<dbReference type="InterPro" id="IPR005744">
    <property type="entry name" value="Hy-lIII"/>
</dbReference>
<dbReference type="PANTHER" id="PTHR20855">
    <property type="entry name" value="ADIPOR/PROGESTIN RECEPTOR-RELATED"/>
    <property type="match status" value="1"/>
</dbReference>
<keyword evidence="7" id="KW-0479">Metal-binding</keyword>
<feature type="transmembrane region" description="Helical" evidence="8">
    <location>
        <begin position="20"/>
        <end position="38"/>
    </location>
</feature>
<sequence>MHLPVYSRGEETANAVTHGLAALLSIAGLVVMVVEAVATGKSAVVIASSALFGATMVILYLVSTLYHAIPNRRAKRILQIFDHSAIYLLIAGSYTPFCLITLGGVTGWALFFVVWGIALAGAIFQPFLMKAADWINCLLYLGLGWCVIFVLKPLVEALPWGGLALLAGGGVAYSAGVVFYLWEKLPFNHAIWHVFVLAGTALQFFAVLFYVIPSPIGA</sequence>
<organism evidence="9 10">
    <name type="scientific">Sutterella megalosphaeroides</name>
    <dbReference type="NCBI Taxonomy" id="2494234"/>
    <lineage>
        <taxon>Bacteria</taxon>
        <taxon>Pseudomonadati</taxon>
        <taxon>Pseudomonadota</taxon>
        <taxon>Betaproteobacteria</taxon>
        <taxon>Burkholderiales</taxon>
        <taxon>Sutterellaceae</taxon>
        <taxon>Sutterella</taxon>
    </lineage>
</organism>
<feature type="binding site" evidence="7">
    <location>
        <position position="67"/>
    </location>
    <ligand>
        <name>Zn(2+)</name>
        <dbReference type="ChEBI" id="CHEBI:29105"/>
    </ligand>
</feature>
<evidence type="ECO:0000256" key="4">
    <source>
        <dbReference type="ARBA" id="ARBA00022692"/>
    </source>
</evidence>
<evidence type="ECO:0000256" key="7">
    <source>
        <dbReference type="PIRSR" id="PIRSR604254-1"/>
    </source>
</evidence>
<keyword evidence="5 8" id="KW-1133">Transmembrane helix</keyword>
<feature type="binding site" evidence="7">
    <location>
        <position position="193"/>
    </location>
    <ligand>
        <name>Zn(2+)</name>
        <dbReference type="ChEBI" id="CHEBI:29105"/>
    </ligand>
</feature>
<evidence type="ECO:0000256" key="2">
    <source>
        <dbReference type="ARBA" id="ARBA00008488"/>
    </source>
</evidence>
<feature type="transmembrane region" description="Helical" evidence="8">
    <location>
        <begin position="44"/>
        <end position="63"/>
    </location>
</feature>
<accession>A0A2Z6IAK0</accession>
<dbReference type="GO" id="GO:0046872">
    <property type="term" value="F:metal ion binding"/>
    <property type="evidence" value="ECO:0007669"/>
    <property type="project" value="UniProtKB-KW"/>
</dbReference>
<keyword evidence="6 8" id="KW-0472">Membrane</keyword>
<dbReference type="GO" id="GO:0005886">
    <property type="term" value="C:plasma membrane"/>
    <property type="evidence" value="ECO:0007669"/>
    <property type="project" value="UniProtKB-SubCell"/>
</dbReference>
<evidence type="ECO:0000256" key="3">
    <source>
        <dbReference type="ARBA" id="ARBA00022475"/>
    </source>
</evidence>
<evidence type="ECO:0000256" key="6">
    <source>
        <dbReference type="ARBA" id="ARBA00023136"/>
    </source>
</evidence>